<dbReference type="AlphaFoldDB" id="G4Z1X5"/>
<keyword evidence="3" id="KW-1185">Reference proteome</keyword>
<feature type="transmembrane region" description="Helical" evidence="1">
    <location>
        <begin position="238"/>
        <end position="258"/>
    </location>
</feature>
<dbReference type="Proteomes" id="UP000002640">
    <property type="component" value="Unassembled WGS sequence"/>
</dbReference>
<dbReference type="InParanoid" id="G4Z1X5"/>
<protein>
    <recommendedName>
        <fullName evidence="4">Transmembrane protein</fullName>
    </recommendedName>
</protein>
<evidence type="ECO:0000313" key="2">
    <source>
        <dbReference type="EMBL" id="EGZ19973.1"/>
    </source>
</evidence>
<feature type="transmembrane region" description="Helical" evidence="1">
    <location>
        <begin position="174"/>
        <end position="194"/>
    </location>
</feature>
<evidence type="ECO:0000313" key="3">
    <source>
        <dbReference type="Proteomes" id="UP000002640"/>
    </source>
</evidence>
<dbReference type="KEGG" id="psoj:PHYSODRAFT_328145"/>
<feature type="transmembrane region" description="Helical" evidence="1">
    <location>
        <begin position="200"/>
        <end position="226"/>
    </location>
</feature>
<feature type="transmembrane region" description="Helical" evidence="1">
    <location>
        <begin position="444"/>
        <end position="468"/>
    </location>
</feature>
<organism evidence="2 3">
    <name type="scientific">Phytophthora sojae (strain P6497)</name>
    <name type="common">Soybean stem and root rot agent</name>
    <name type="synonym">Phytophthora megasperma f. sp. glycines</name>
    <dbReference type="NCBI Taxonomy" id="1094619"/>
    <lineage>
        <taxon>Eukaryota</taxon>
        <taxon>Sar</taxon>
        <taxon>Stramenopiles</taxon>
        <taxon>Oomycota</taxon>
        <taxon>Peronosporomycetes</taxon>
        <taxon>Peronosporales</taxon>
        <taxon>Peronosporaceae</taxon>
        <taxon>Phytophthora</taxon>
    </lineage>
</organism>
<name>G4Z1X5_PHYSP</name>
<dbReference type="GeneID" id="20645746"/>
<feature type="transmembrane region" description="Helical" evidence="1">
    <location>
        <begin position="496"/>
        <end position="517"/>
    </location>
</feature>
<sequence length="532" mass="59699">MRGCFGVLNATSAPVFLPVTLGKPRWRRTALFQERHSSRDCFDESDAKSGQIEIAYDDQENEMGLGLGKPFCVSFQVELRGHYSTDRIQRLDQYSRKTSILWATFICAVSPLPCLLIVMVIECAPMAPPTAGSRANALFWGRDYLAIALMTRAIVEQFRVCVPGLKITTRQTIAIPVIASAGATAFMILMASLIGFPLPFALVIGIPVWLVVLAVLLTFVYPAYLYGFVQVGTIGQNFYLGLLTLIKLVAKNWMSYFLDKKYDLMHQIMIFNVDVFNALYVSSSMQNSKSITSILLMIALDATPAWISITDIRDLMRDIVLLRRNIPSSHPLHLASFIEIALQIINEDDQARTRLSRRGYIFGISTLKLPDVDIFSEESTDAAGDPKTKRILPITTLEPQLSVAAVETFNAPDHDKSPQKDRLLLDGVFSAKEGRRFLQRTAQLLFTTEFIILVEYTEVIVPFIYSIYTTATFYLPNRVYYPQLTSLDEETLKTNIGSVVMFGVAELVSLLVIGHCIEQADFSWAFSWLKKS</sequence>
<proteinExistence type="predicted"/>
<evidence type="ECO:0000256" key="1">
    <source>
        <dbReference type="SAM" id="Phobius"/>
    </source>
</evidence>
<feature type="transmembrane region" description="Helical" evidence="1">
    <location>
        <begin position="100"/>
        <end position="121"/>
    </location>
</feature>
<gene>
    <name evidence="2" type="ORF">PHYSODRAFT_328145</name>
</gene>
<dbReference type="EMBL" id="JH159153">
    <property type="protein sequence ID" value="EGZ19973.1"/>
    <property type="molecule type" value="Genomic_DNA"/>
</dbReference>
<keyword evidence="1" id="KW-0812">Transmembrane</keyword>
<keyword evidence="1" id="KW-1133">Transmembrane helix</keyword>
<evidence type="ECO:0008006" key="4">
    <source>
        <dbReference type="Google" id="ProtNLM"/>
    </source>
</evidence>
<reference evidence="2 3" key="1">
    <citation type="journal article" date="2006" name="Science">
        <title>Phytophthora genome sequences uncover evolutionary origins and mechanisms of pathogenesis.</title>
        <authorList>
            <person name="Tyler B.M."/>
            <person name="Tripathy S."/>
            <person name="Zhang X."/>
            <person name="Dehal P."/>
            <person name="Jiang R.H."/>
            <person name="Aerts A."/>
            <person name="Arredondo F.D."/>
            <person name="Baxter L."/>
            <person name="Bensasson D."/>
            <person name="Beynon J.L."/>
            <person name="Chapman J."/>
            <person name="Damasceno C.M."/>
            <person name="Dorrance A.E."/>
            <person name="Dou D."/>
            <person name="Dickerman A.W."/>
            <person name="Dubchak I.L."/>
            <person name="Garbelotto M."/>
            <person name="Gijzen M."/>
            <person name="Gordon S.G."/>
            <person name="Govers F."/>
            <person name="Grunwald N.J."/>
            <person name="Huang W."/>
            <person name="Ivors K.L."/>
            <person name="Jones R.W."/>
            <person name="Kamoun S."/>
            <person name="Krampis K."/>
            <person name="Lamour K.H."/>
            <person name="Lee M.K."/>
            <person name="McDonald W.H."/>
            <person name="Medina M."/>
            <person name="Meijer H.J."/>
            <person name="Nordberg E.K."/>
            <person name="Maclean D.J."/>
            <person name="Ospina-Giraldo M.D."/>
            <person name="Morris P.F."/>
            <person name="Phuntumart V."/>
            <person name="Putnam N.H."/>
            <person name="Rash S."/>
            <person name="Rose J.K."/>
            <person name="Sakihama Y."/>
            <person name="Salamov A.A."/>
            <person name="Savidor A."/>
            <person name="Scheuring C.F."/>
            <person name="Smith B.M."/>
            <person name="Sobral B.W."/>
            <person name="Terry A."/>
            <person name="Torto-Alalibo T.A."/>
            <person name="Win J."/>
            <person name="Xu Z."/>
            <person name="Zhang H."/>
            <person name="Grigoriev I.V."/>
            <person name="Rokhsar D.S."/>
            <person name="Boore J.L."/>
        </authorList>
    </citation>
    <scope>NUCLEOTIDE SEQUENCE [LARGE SCALE GENOMIC DNA]</scope>
    <source>
        <strain evidence="2 3">P6497</strain>
    </source>
</reference>
<dbReference type="RefSeq" id="XP_009522690.1">
    <property type="nucleotide sequence ID" value="XM_009524395.1"/>
</dbReference>
<accession>G4Z1X5</accession>
<keyword evidence="1" id="KW-0472">Membrane</keyword>